<dbReference type="RefSeq" id="WP_136775676.1">
    <property type="nucleotide sequence ID" value="NZ_SUPK01000001.1"/>
</dbReference>
<comment type="caution">
    <text evidence="1">The sequence shown here is derived from an EMBL/GenBank/DDBJ whole genome shotgun (WGS) entry which is preliminary data.</text>
</comment>
<organism evidence="1 2">
    <name type="scientific">Cohnella pontilimi</name>
    <dbReference type="NCBI Taxonomy" id="2564100"/>
    <lineage>
        <taxon>Bacteria</taxon>
        <taxon>Bacillati</taxon>
        <taxon>Bacillota</taxon>
        <taxon>Bacilli</taxon>
        <taxon>Bacillales</taxon>
        <taxon>Paenibacillaceae</taxon>
        <taxon>Cohnella</taxon>
    </lineage>
</organism>
<protein>
    <submittedName>
        <fullName evidence="1">Uncharacterized protein</fullName>
    </submittedName>
</protein>
<dbReference type="EMBL" id="SUPK01000001">
    <property type="protein sequence ID" value="TJY43956.1"/>
    <property type="molecule type" value="Genomic_DNA"/>
</dbReference>
<dbReference type="AlphaFoldDB" id="A0A4U0FG33"/>
<gene>
    <name evidence="1" type="ORF">E5161_00715</name>
</gene>
<dbReference type="Proteomes" id="UP000309673">
    <property type="component" value="Unassembled WGS sequence"/>
</dbReference>
<accession>A0A4U0FG33</accession>
<proteinExistence type="predicted"/>
<dbReference type="OrthoDB" id="2827920at2"/>
<name>A0A4U0FG33_9BACL</name>
<reference evidence="1 2" key="1">
    <citation type="submission" date="2019-04" db="EMBL/GenBank/DDBJ databases">
        <title>Cohnella sp. nov., isolated from soil.</title>
        <authorList>
            <person name="Kim W."/>
        </authorList>
    </citation>
    <scope>NUCLEOTIDE SEQUENCE [LARGE SCALE GENOMIC DNA]</scope>
    <source>
        <strain evidence="1 2">CAU 1483</strain>
    </source>
</reference>
<keyword evidence="2" id="KW-1185">Reference proteome</keyword>
<sequence length="270" mass="29736">MEIKQLVESIVRELVYTLEAEAVRQQPKVLYVFGDSTAHEAYSDHFILLNIHGIRHDMLLLDGETSGWLGKHKIESGGPGKVIAVDEYAPAPLELPLEYDGIVIPEIDLDNAARSALGIRGTVMSEIIFASLTLNRFVLVGEDVPGLKKADRRTLKTLTLTQPYANLFDSHKRQMASLGVVFAPREKLAEQAASMCGGLSVSGGERPHSRTAEDSLTFNGRLVTEQWVRQQLRTNGSWNRLSVGKGTILSPLAKDLLKEKGIAVHDADER</sequence>
<evidence type="ECO:0000313" key="1">
    <source>
        <dbReference type="EMBL" id="TJY43956.1"/>
    </source>
</evidence>
<evidence type="ECO:0000313" key="2">
    <source>
        <dbReference type="Proteomes" id="UP000309673"/>
    </source>
</evidence>